<feature type="domain" description="Multidrug resistance protein MdtA-like alpha-helical hairpin" evidence="3">
    <location>
        <begin position="114"/>
        <end position="183"/>
    </location>
</feature>
<dbReference type="GO" id="GO:0046677">
    <property type="term" value="P:response to antibiotic"/>
    <property type="evidence" value="ECO:0007669"/>
    <property type="project" value="TreeGrafter"/>
</dbReference>
<evidence type="ECO:0000259" key="3">
    <source>
        <dbReference type="Pfam" id="PF25876"/>
    </source>
</evidence>
<gene>
    <name evidence="7" type="ORF">WJ33_10880</name>
</gene>
<dbReference type="Proteomes" id="UP000064029">
    <property type="component" value="Unassembled WGS sequence"/>
</dbReference>
<dbReference type="Gene3D" id="2.40.420.20">
    <property type="match status" value="1"/>
</dbReference>
<dbReference type="GO" id="GO:0005886">
    <property type="term" value="C:plasma membrane"/>
    <property type="evidence" value="ECO:0007669"/>
    <property type="project" value="TreeGrafter"/>
</dbReference>
<accession>A0A103QMJ2</accession>
<protein>
    <submittedName>
        <fullName evidence="7">Uncharacterized protein</fullName>
    </submittedName>
</protein>
<dbReference type="OrthoDB" id="9783047at2"/>
<dbReference type="Gene3D" id="1.10.287.470">
    <property type="entry name" value="Helix hairpin bin"/>
    <property type="match status" value="1"/>
</dbReference>
<dbReference type="InterPro" id="IPR058627">
    <property type="entry name" value="MdtA-like_C"/>
</dbReference>
<dbReference type="InterPro" id="IPR058626">
    <property type="entry name" value="MdtA-like_b-barrel"/>
</dbReference>
<dbReference type="Pfam" id="PF25967">
    <property type="entry name" value="RND-MFP_C"/>
    <property type="match status" value="1"/>
</dbReference>
<name>A0A103QMJ2_9BURK</name>
<evidence type="ECO:0000313" key="7">
    <source>
        <dbReference type="EMBL" id="KVG52165.1"/>
    </source>
</evidence>
<dbReference type="InterPro" id="IPR058624">
    <property type="entry name" value="MdtA-like_HH"/>
</dbReference>
<sequence>MSSKRKYLGTAIAVALVALVAGRLTPLPGRADSAVGFAHAAPQPQGVQVDAATIVSKTITDRQNYSGRLEAVDKVDIRPLVSGTILAVHFKDDAFVNKGDLLFTIDPRPYAAEVDRAKAQLAAAQASCAYAAAELSRAQRLLADNAIAKRHFDEKEHAALEASANLQAARAALEAARLNLDHTRILAPVTGRMSRAQITTGNIVASGSGAPVLATLMSVSPIFASFDMDERTYLRFLEHDGKDRVTAWLALSDEDAYSRRGAITSVDNHLDTGSGTIRVSARFDNPDGTLIPGLFAKVRIEGGAPHPAVMIDDRAVVTDQDKKFVFVLDAQNHAQYREITPGDLHDGLRVVTHGLQPNDRIVVNGLQRLHPGDLVKPNMVQMAGASATGPNP</sequence>
<dbReference type="InterPro" id="IPR006143">
    <property type="entry name" value="RND_pump_MFP"/>
</dbReference>
<dbReference type="Pfam" id="PF25876">
    <property type="entry name" value="HH_MFP_RND"/>
    <property type="match status" value="1"/>
</dbReference>
<dbReference type="FunFam" id="2.40.420.20:FF:000001">
    <property type="entry name" value="Efflux RND transporter periplasmic adaptor subunit"/>
    <property type="match status" value="1"/>
</dbReference>
<dbReference type="InterPro" id="IPR058625">
    <property type="entry name" value="MdtA-like_BSH"/>
</dbReference>
<dbReference type="Pfam" id="PF25944">
    <property type="entry name" value="Beta-barrel_RND"/>
    <property type="match status" value="1"/>
</dbReference>
<dbReference type="Gene3D" id="2.40.50.100">
    <property type="match status" value="1"/>
</dbReference>
<dbReference type="PANTHER" id="PTHR30158">
    <property type="entry name" value="ACRA/E-RELATED COMPONENT OF DRUG EFFLUX TRANSPORTER"/>
    <property type="match status" value="1"/>
</dbReference>
<dbReference type="Pfam" id="PF25917">
    <property type="entry name" value="BSH_RND"/>
    <property type="match status" value="1"/>
</dbReference>
<evidence type="ECO:0000259" key="5">
    <source>
        <dbReference type="Pfam" id="PF25944"/>
    </source>
</evidence>
<evidence type="ECO:0000259" key="6">
    <source>
        <dbReference type="Pfam" id="PF25967"/>
    </source>
</evidence>
<feature type="domain" description="Multidrug resistance protein MdtA-like barrel-sandwich hybrid" evidence="4">
    <location>
        <begin position="74"/>
        <end position="213"/>
    </location>
</feature>
<dbReference type="GO" id="GO:0022857">
    <property type="term" value="F:transmembrane transporter activity"/>
    <property type="evidence" value="ECO:0007669"/>
    <property type="project" value="InterPro"/>
</dbReference>
<dbReference type="GO" id="GO:0030313">
    <property type="term" value="C:cell envelope"/>
    <property type="evidence" value="ECO:0007669"/>
    <property type="project" value="UniProtKB-SubCell"/>
</dbReference>
<dbReference type="SUPFAM" id="SSF111369">
    <property type="entry name" value="HlyD-like secretion proteins"/>
    <property type="match status" value="1"/>
</dbReference>
<evidence type="ECO:0000259" key="4">
    <source>
        <dbReference type="Pfam" id="PF25917"/>
    </source>
</evidence>
<dbReference type="NCBIfam" id="TIGR01730">
    <property type="entry name" value="RND_mfp"/>
    <property type="match status" value="1"/>
</dbReference>
<evidence type="ECO:0000256" key="1">
    <source>
        <dbReference type="ARBA" id="ARBA00004196"/>
    </source>
</evidence>
<feature type="domain" description="Multidrug resistance protein MdtA-like C-terminal permuted SH3" evidence="6">
    <location>
        <begin position="308"/>
        <end position="368"/>
    </location>
</feature>
<comment type="subcellular location">
    <subcellularLocation>
        <location evidence="1">Cell envelope</location>
    </subcellularLocation>
</comment>
<comment type="caution">
    <text evidence="7">The sequence shown here is derived from an EMBL/GenBank/DDBJ whole genome shotgun (WGS) entry which is preliminary data.</text>
</comment>
<proteinExistence type="inferred from homology"/>
<evidence type="ECO:0000256" key="2">
    <source>
        <dbReference type="ARBA" id="ARBA00009477"/>
    </source>
</evidence>
<feature type="domain" description="Multidrug resistance protein MdtA-like beta-barrel" evidence="5">
    <location>
        <begin position="245"/>
        <end position="301"/>
    </location>
</feature>
<dbReference type="EMBL" id="LOXM01000301">
    <property type="protein sequence ID" value="KVG52165.1"/>
    <property type="molecule type" value="Genomic_DNA"/>
</dbReference>
<dbReference type="Gene3D" id="2.40.30.170">
    <property type="match status" value="1"/>
</dbReference>
<reference evidence="7 8" key="1">
    <citation type="submission" date="2015-11" db="EMBL/GenBank/DDBJ databases">
        <title>Expanding the genomic diversity of Burkholderia species for the development of highly accurate diagnostics.</title>
        <authorList>
            <person name="Sahl J."/>
            <person name="Keim P."/>
            <person name="Wagner D."/>
        </authorList>
    </citation>
    <scope>NUCLEOTIDE SEQUENCE [LARGE SCALE GENOMIC DNA]</scope>
    <source>
        <strain evidence="7 8">MSMB2036</strain>
    </source>
</reference>
<dbReference type="PANTHER" id="PTHR30158:SF10">
    <property type="entry name" value="CATION EFFLUX PUMP"/>
    <property type="match status" value="1"/>
</dbReference>
<evidence type="ECO:0000313" key="8">
    <source>
        <dbReference type="Proteomes" id="UP000064029"/>
    </source>
</evidence>
<dbReference type="AlphaFoldDB" id="A0A103QMJ2"/>
<dbReference type="RefSeq" id="WP_059761093.1">
    <property type="nucleotide sequence ID" value="NZ_LOXM01000301.1"/>
</dbReference>
<comment type="similarity">
    <text evidence="2">Belongs to the membrane fusion protein (MFP) (TC 8.A.1) family.</text>
</comment>
<organism evidence="7 8">
    <name type="scientific">Burkholderia ubonensis</name>
    <dbReference type="NCBI Taxonomy" id="101571"/>
    <lineage>
        <taxon>Bacteria</taxon>
        <taxon>Pseudomonadati</taxon>
        <taxon>Pseudomonadota</taxon>
        <taxon>Betaproteobacteria</taxon>
        <taxon>Burkholderiales</taxon>
        <taxon>Burkholderiaceae</taxon>
        <taxon>Burkholderia</taxon>
        <taxon>Burkholderia cepacia complex</taxon>
    </lineage>
</organism>